<feature type="transmembrane region" description="Helical" evidence="1">
    <location>
        <begin position="215"/>
        <end position="236"/>
    </location>
</feature>
<evidence type="ECO:0000259" key="2">
    <source>
        <dbReference type="Pfam" id="PF01757"/>
    </source>
</evidence>
<proteinExistence type="predicted"/>
<evidence type="ECO:0000256" key="1">
    <source>
        <dbReference type="SAM" id="Phobius"/>
    </source>
</evidence>
<evidence type="ECO:0000313" key="5">
    <source>
        <dbReference type="Proteomes" id="UP001595740"/>
    </source>
</evidence>
<feature type="transmembrane region" description="Helical" evidence="1">
    <location>
        <begin position="279"/>
        <end position="297"/>
    </location>
</feature>
<dbReference type="InterPro" id="IPR043968">
    <property type="entry name" value="SGNH"/>
</dbReference>
<protein>
    <submittedName>
        <fullName evidence="4">Acyltransferase family protein</fullName>
        <ecNumber evidence="4">2.3.1.-</ecNumber>
    </submittedName>
</protein>
<feature type="transmembrane region" description="Helical" evidence="1">
    <location>
        <begin position="309"/>
        <end position="333"/>
    </location>
</feature>
<dbReference type="Proteomes" id="UP001595740">
    <property type="component" value="Unassembled WGS sequence"/>
</dbReference>
<feature type="transmembrane region" description="Helical" evidence="1">
    <location>
        <begin position="186"/>
        <end position="203"/>
    </location>
</feature>
<dbReference type="PANTHER" id="PTHR23028:SF53">
    <property type="entry name" value="ACYL_TRANSF_3 DOMAIN-CONTAINING PROTEIN"/>
    <property type="match status" value="1"/>
</dbReference>
<gene>
    <name evidence="4" type="ORF">ACFOLC_10710</name>
</gene>
<comment type="caution">
    <text evidence="4">The sequence shown here is derived from an EMBL/GenBank/DDBJ whole genome shotgun (WGS) entry which is preliminary data.</text>
</comment>
<dbReference type="InterPro" id="IPR050879">
    <property type="entry name" value="Acyltransferase_3"/>
</dbReference>
<dbReference type="EC" id="2.3.1.-" evidence="4"/>
<organism evidence="4 5">
    <name type="scientific">Lysobacter cavernae</name>
    <dbReference type="NCBI Taxonomy" id="1685901"/>
    <lineage>
        <taxon>Bacteria</taxon>
        <taxon>Pseudomonadati</taxon>
        <taxon>Pseudomonadota</taxon>
        <taxon>Gammaproteobacteria</taxon>
        <taxon>Lysobacterales</taxon>
        <taxon>Lysobacteraceae</taxon>
        <taxon>Lysobacter</taxon>
    </lineage>
</organism>
<keyword evidence="1" id="KW-0812">Transmembrane</keyword>
<evidence type="ECO:0000313" key="4">
    <source>
        <dbReference type="EMBL" id="MFC3551479.1"/>
    </source>
</evidence>
<feature type="transmembrane region" description="Helical" evidence="1">
    <location>
        <begin position="248"/>
        <end position="267"/>
    </location>
</feature>
<evidence type="ECO:0000259" key="3">
    <source>
        <dbReference type="Pfam" id="PF19040"/>
    </source>
</evidence>
<dbReference type="PANTHER" id="PTHR23028">
    <property type="entry name" value="ACETYLTRANSFERASE"/>
    <property type="match status" value="1"/>
</dbReference>
<sequence>MAAPANAGVEQRATVAAMRRAETVYRPDIDGLRAVAVLSVVIYHLNKAWMPGGYVGVDIFFVISGYLITRNIWGEMEDNRFSFANFYLRRIRRIAPAFLVMTAVTLAAGALTLLPEDLLALGKSALWGVFSLSNVYFWRYLDTGYFADSADEVPLLHTWSLGVEEQFYFLWPSVLLLASMARSRRAAALSIAAAICVASFAIGEMTNLSAQKFAYYMLPARAGELMVGALLALWMRNPWSHADDARRAGAEVLAAAGFGLIAWSLYALDDNSAFPGINAIYPCLGAALLMLAGGMGSRLVGFVLTPRPMVFVGLISYSLYLWHWPILAFLRYFLGEVEGWWIVGAVVAMFALAYASYRWVELPARHWRGGRLKQAIVLYAAPSAVLCAMAGTIWYSGGLRATIESAPGYREGRARLAAYTSPANESVSYNCIVNEVDEKILDDARCLTGDLEANEGRPDVLLWGDSLAAAYLGTMSVFAKEERLLVRNATHSACPPVFGEIEYGMPRFHASCSKFRANMQPHILSGSYRVVVISGGWAQYDKDARFREDFRATVVAMTSAGIDVVIIGQMPWMQNYNRECDSRGVRLGLSSCEARMSNRDTGGADIEGWLEGLAQATPRVTYLTPRNVICRSGLCSPYLDGRPVYYDKSHLSMSGSWAVGRHLLVGPERTAWSTAVSRGNRMGANDMRAVTTAEPVAEAFRPRLLPFALGGYYPSFPYHVRSQQGLDSTRGPAAAVLEYWGVNEGEVLASIERDMGSLGFTPVARRASGGATRLDFEKPGVPRVSVSVGPLGMLQPQAPKVAGVVYLRW</sequence>
<keyword evidence="4" id="KW-0012">Acyltransferase</keyword>
<dbReference type="Pfam" id="PF01757">
    <property type="entry name" value="Acyl_transf_3"/>
    <property type="match status" value="1"/>
</dbReference>
<dbReference type="EMBL" id="JBHRXK010000004">
    <property type="protein sequence ID" value="MFC3551479.1"/>
    <property type="molecule type" value="Genomic_DNA"/>
</dbReference>
<dbReference type="InterPro" id="IPR002656">
    <property type="entry name" value="Acyl_transf_3_dom"/>
</dbReference>
<keyword evidence="5" id="KW-1185">Reference proteome</keyword>
<accession>A0ABV7RPB0</accession>
<feature type="transmembrane region" description="Helical" evidence="1">
    <location>
        <begin position="94"/>
        <end position="114"/>
    </location>
</feature>
<feature type="transmembrane region" description="Helical" evidence="1">
    <location>
        <begin position="53"/>
        <end position="73"/>
    </location>
</feature>
<keyword evidence="1" id="KW-1133">Transmembrane helix</keyword>
<feature type="domain" description="SGNH" evidence="3">
    <location>
        <begin position="442"/>
        <end position="663"/>
    </location>
</feature>
<feature type="transmembrane region" description="Helical" evidence="1">
    <location>
        <begin position="120"/>
        <end position="138"/>
    </location>
</feature>
<feature type="domain" description="Acyltransferase 3" evidence="2">
    <location>
        <begin position="28"/>
        <end position="357"/>
    </location>
</feature>
<feature type="transmembrane region" description="Helical" evidence="1">
    <location>
        <begin position="376"/>
        <end position="395"/>
    </location>
</feature>
<dbReference type="GO" id="GO:0016746">
    <property type="term" value="F:acyltransferase activity"/>
    <property type="evidence" value="ECO:0007669"/>
    <property type="project" value="UniProtKB-KW"/>
</dbReference>
<name>A0ABV7RPB0_9GAMM</name>
<keyword evidence="4" id="KW-0808">Transferase</keyword>
<dbReference type="RefSeq" id="WP_386759244.1">
    <property type="nucleotide sequence ID" value="NZ_JBHRXK010000004.1"/>
</dbReference>
<keyword evidence="1" id="KW-0472">Membrane</keyword>
<dbReference type="Pfam" id="PF19040">
    <property type="entry name" value="SGNH"/>
    <property type="match status" value="1"/>
</dbReference>
<reference evidence="5" key="1">
    <citation type="journal article" date="2019" name="Int. J. Syst. Evol. Microbiol.">
        <title>The Global Catalogue of Microorganisms (GCM) 10K type strain sequencing project: providing services to taxonomists for standard genome sequencing and annotation.</title>
        <authorList>
            <consortium name="The Broad Institute Genomics Platform"/>
            <consortium name="The Broad Institute Genome Sequencing Center for Infectious Disease"/>
            <person name="Wu L."/>
            <person name="Ma J."/>
        </authorList>
    </citation>
    <scope>NUCLEOTIDE SEQUENCE [LARGE SCALE GENOMIC DNA]</scope>
    <source>
        <strain evidence="5">KCTC 42875</strain>
    </source>
</reference>
<feature type="transmembrane region" description="Helical" evidence="1">
    <location>
        <begin position="339"/>
        <end position="355"/>
    </location>
</feature>